<dbReference type="Proteomes" id="UP000438699">
    <property type="component" value="Unassembled WGS sequence"/>
</dbReference>
<comment type="caution">
    <text evidence="1">The sequence shown here is derived from an EMBL/GenBank/DDBJ whole genome shotgun (WGS) entry which is preliminary data.</text>
</comment>
<gene>
    <name evidence="1" type="ORF">F8A88_02060</name>
</gene>
<accession>A0A6N6N5P7</accession>
<name>A0A6N6N5P7_9BACT</name>
<dbReference type="RefSeq" id="WP_151149365.1">
    <property type="nucleotide sequence ID" value="NZ_WAIE01000001.1"/>
</dbReference>
<evidence type="ECO:0000313" key="2">
    <source>
        <dbReference type="Proteomes" id="UP000438699"/>
    </source>
</evidence>
<evidence type="ECO:0000313" key="1">
    <source>
        <dbReference type="EMBL" id="KAB1443071.1"/>
    </source>
</evidence>
<reference evidence="1 2" key="1">
    <citation type="journal article" date="2017" name="Int. J. Syst. Evol. Microbiol.">
        <title>Desulfovibrio senegalensis sp. nov., a mesophilic sulfate reducer isolated from marine sediment.</title>
        <authorList>
            <person name="Thioye A."/>
            <person name="Gam Z.B.A."/>
            <person name="Mbengue M."/>
            <person name="Cayol J.L."/>
            <person name="Joseph-Bartoli M."/>
            <person name="Toure-Kane C."/>
            <person name="Labat M."/>
        </authorList>
    </citation>
    <scope>NUCLEOTIDE SEQUENCE [LARGE SCALE GENOMIC DNA]</scope>
    <source>
        <strain evidence="1 2">DSM 101509</strain>
    </source>
</reference>
<organism evidence="1 2">
    <name type="scientific">Pseudodesulfovibrio senegalensis</name>
    <dbReference type="NCBI Taxonomy" id="1721087"/>
    <lineage>
        <taxon>Bacteria</taxon>
        <taxon>Pseudomonadati</taxon>
        <taxon>Thermodesulfobacteriota</taxon>
        <taxon>Desulfovibrionia</taxon>
        <taxon>Desulfovibrionales</taxon>
        <taxon>Desulfovibrionaceae</taxon>
    </lineage>
</organism>
<dbReference type="AlphaFoldDB" id="A0A6N6N5P7"/>
<dbReference type="EMBL" id="WAIE01000001">
    <property type="protein sequence ID" value="KAB1443071.1"/>
    <property type="molecule type" value="Genomic_DNA"/>
</dbReference>
<sequence>MITAPTEITLKAPDDNAHYWKSFVSMLKQRKEYHLKHGLTISRRRTQLKRLLSRELDLCQIALEMSLPLKLVDEYIWYLGWEEFLQPGKRKEADRAAWQARKKVMATDEQYKVLESAIKYALRRLRDANYLPADSDPAMFKDWVEDEARAHFIRCLRNYNSAHEAGASFKTYFNNIWRLKIKRVMEKIGKEYDFNRTIHRARKIAMETAA</sequence>
<protein>
    <submittedName>
        <fullName evidence="1">Uncharacterized protein</fullName>
    </submittedName>
</protein>
<keyword evidence="2" id="KW-1185">Reference proteome</keyword>
<proteinExistence type="predicted"/>